<name>A0A8J5IS86_9STRA</name>
<dbReference type="Proteomes" id="UP000709295">
    <property type="component" value="Unassembled WGS sequence"/>
</dbReference>
<organism evidence="1 2">
    <name type="scientific">Phytophthora aleatoria</name>
    <dbReference type="NCBI Taxonomy" id="2496075"/>
    <lineage>
        <taxon>Eukaryota</taxon>
        <taxon>Sar</taxon>
        <taxon>Stramenopiles</taxon>
        <taxon>Oomycota</taxon>
        <taxon>Peronosporomycetes</taxon>
        <taxon>Peronosporales</taxon>
        <taxon>Peronosporaceae</taxon>
        <taxon>Phytophthora</taxon>
    </lineage>
</organism>
<accession>A0A8J5IS86</accession>
<reference evidence="1" key="1">
    <citation type="submission" date="2021-01" db="EMBL/GenBank/DDBJ databases">
        <title>Phytophthora aleatoria, a newly-described species from Pinus radiata is distinct from Phytophthora cactorum isolates based on comparative genomics.</title>
        <authorList>
            <person name="Mcdougal R."/>
            <person name="Panda P."/>
            <person name="Williams N."/>
            <person name="Studholme D.J."/>
        </authorList>
    </citation>
    <scope>NUCLEOTIDE SEQUENCE</scope>
    <source>
        <strain evidence="1">NZFS 4037</strain>
    </source>
</reference>
<keyword evidence="2" id="KW-1185">Reference proteome</keyword>
<feature type="non-terminal residue" evidence="1">
    <location>
        <position position="1"/>
    </location>
</feature>
<sequence>RGLPHCGIALAPCRATCVIKHPLCNNPITTVTSTFNGSLQGMLLSDPIASIMVESELALLTLKAGPVKLKRVGSTAKVTPVATKIAIPKKSS</sequence>
<dbReference type="EMBL" id="JAENGY010002840">
    <property type="protein sequence ID" value="KAG6943121.1"/>
    <property type="molecule type" value="Genomic_DNA"/>
</dbReference>
<protein>
    <submittedName>
        <fullName evidence="1">Uncharacterized protein</fullName>
    </submittedName>
</protein>
<comment type="caution">
    <text evidence="1">The sequence shown here is derived from an EMBL/GenBank/DDBJ whole genome shotgun (WGS) entry which is preliminary data.</text>
</comment>
<gene>
    <name evidence="1" type="ORF">JG688_00017779</name>
</gene>
<evidence type="ECO:0000313" key="1">
    <source>
        <dbReference type="EMBL" id="KAG6943121.1"/>
    </source>
</evidence>
<evidence type="ECO:0000313" key="2">
    <source>
        <dbReference type="Proteomes" id="UP000709295"/>
    </source>
</evidence>
<dbReference type="AlphaFoldDB" id="A0A8J5IS86"/>
<proteinExistence type="predicted"/>